<protein>
    <submittedName>
        <fullName evidence="1">Uncharacterized protein</fullName>
    </submittedName>
</protein>
<evidence type="ECO:0000313" key="2">
    <source>
        <dbReference type="Proteomes" id="UP000325755"/>
    </source>
</evidence>
<accession>A0A5Q0BKM3</accession>
<keyword evidence="2" id="KW-1185">Reference proteome</keyword>
<name>A0A5Q0BKM3_9GAMM</name>
<gene>
    <name evidence="1" type="ORF">F6R98_06480</name>
</gene>
<evidence type="ECO:0000313" key="1">
    <source>
        <dbReference type="EMBL" id="QFY42316.1"/>
    </source>
</evidence>
<dbReference type="EMBL" id="CP044205">
    <property type="protein sequence ID" value="QFY42316.1"/>
    <property type="molecule type" value="Genomic_DNA"/>
</dbReference>
<sequence>MPLLVVGNIMRNFYRQVRTEICNIWLFFPGGLRAMTDGEGFLHNLGETFQKAFNAPNSLGVWLTSDGQVWRDRIGESIEKIDESHADRAAEVMRIIASLDSKLKNTECIGEFEAQVTLIGLVVNILLCTKGGFSPFMDAPALYIRKNTLQVLSDYEFEPPNEQLRESIRESIYPYLLRHKKQPVQSKAAYFCHPLGRCDTKIADALLAFADEYDSTPSYSLTSKTYPLWSLVQKHIDPAVKDYLRKTRKSNLFPAGFSSAAKSNLKEMEDSLRATIRTTKVFYSLPDFLHEDRLPQDFVETMESLLFLVEFLSTPGCERKQNIGLIIDPELGESRRTLRYKVDKRHYPYCELCWRLSAFSQAVEEKRPASLSIKQKNQEGGEEGQGKKLSLRLCSVHDSHEKKYNNDIREYKDNFHKKIMEYKRVLHYSFGFDRDQDQDIRRFAYNFVRIRLSDKCIM</sequence>
<dbReference type="OrthoDB" id="7027408at2"/>
<proteinExistence type="predicted"/>
<reference evidence="1 2" key="1">
    <citation type="submission" date="2019-09" db="EMBL/GenBank/DDBJ databases">
        <title>Ecophysiology of the spiral-shaped methanotroph Methylospira mobilis as revealed by the complete genome sequence.</title>
        <authorList>
            <person name="Oshkin I.Y."/>
            <person name="Dedysh S.N."/>
            <person name="Miroshnikov K."/>
            <person name="Danilova O.V."/>
            <person name="Hakobyan A."/>
            <person name="Liesack W."/>
        </authorList>
    </citation>
    <scope>NUCLEOTIDE SEQUENCE [LARGE SCALE GENOMIC DNA]</scope>
    <source>
        <strain evidence="1 2">Shm1</strain>
    </source>
</reference>
<dbReference type="InParanoid" id="A0A5Q0BKM3"/>
<dbReference type="KEGG" id="mmob:F6R98_06480"/>
<organism evidence="1 2">
    <name type="scientific">Candidatus Methylospira mobilis</name>
    <dbReference type="NCBI Taxonomy" id="1808979"/>
    <lineage>
        <taxon>Bacteria</taxon>
        <taxon>Pseudomonadati</taxon>
        <taxon>Pseudomonadota</taxon>
        <taxon>Gammaproteobacteria</taxon>
        <taxon>Methylococcales</taxon>
        <taxon>Methylococcaceae</taxon>
        <taxon>Candidatus Methylospira</taxon>
    </lineage>
</organism>
<dbReference type="AlphaFoldDB" id="A0A5Q0BKM3"/>
<dbReference type="Proteomes" id="UP000325755">
    <property type="component" value="Chromosome"/>
</dbReference>